<dbReference type="STRING" id="617002.SAMN05660653_03216"/>
<organism evidence="2 3">
    <name type="scientific">Desulfonatronum thiosulfatophilum</name>
    <dbReference type="NCBI Taxonomy" id="617002"/>
    <lineage>
        <taxon>Bacteria</taxon>
        <taxon>Pseudomonadati</taxon>
        <taxon>Thermodesulfobacteriota</taxon>
        <taxon>Desulfovibrionia</taxon>
        <taxon>Desulfovibrionales</taxon>
        <taxon>Desulfonatronaceae</taxon>
        <taxon>Desulfonatronum</taxon>
    </lineage>
</organism>
<comment type="similarity">
    <text evidence="1">Belongs to the UPF0751 family.</text>
</comment>
<dbReference type="AlphaFoldDB" id="A0A1G6EXT4"/>
<dbReference type="InterPro" id="IPR016772">
    <property type="entry name" value="UCP020408"/>
</dbReference>
<dbReference type="EMBL" id="FMXO01000025">
    <property type="protein sequence ID" value="SDB61615.1"/>
    <property type="molecule type" value="Genomic_DNA"/>
</dbReference>
<evidence type="ECO:0000313" key="2">
    <source>
        <dbReference type="EMBL" id="SDB61615.1"/>
    </source>
</evidence>
<evidence type="ECO:0000256" key="1">
    <source>
        <dbReference type="ARBA" id="ARBA00007189"/>
    </source>
</evidence>
<evidence type="ECO:0000313" key="3">
    <source>
        <dbReference type="Proteomes" id="UP000198771"/>
    </source>
</evidence>
<dbReference type="OrthoDB" id="5396775at2"/>
<evidence type="ECO:0008006" key="4">
    <source>
        <dbReference type="Google" id="ProtNLM"/>
    </source>
</evidence>
<sequence length="92" mass="10104">MCATLIGGMDRLKSNYLQTAKQAGVQLKIFTGKENSIANQLGESKMIIIFTNKVSHQAKNEAMAIAKSRNIPVHMLHSCGISTLRKCLRETA</sequence>
<reference evidence="2 3" key="1">
    <citation type="submission" date="2016-10" db="EMBL/GenBank/DDBJ databases">
        <authorList>
            <person name="de Groot N.N."/>
        </authorList>
    </citation>
    <scope>NUCLEOTIDE SEQUENCE [LARGE SCALE GENOMIC DNA]</scope>
    <source>
        <strain evidence="2 3">ASO4-2</strain>
    </source>
</reference>
<keyword evidence="3" id="KW-1185">Reference proteome</keyword>
<accession>A0A1G6EXT4</accession>
<dbReference type="Proteomes" id="UP000198771">
    <property type="component" value="Unassembled WGS sequence"/>
</dbReference>
<name>A0A1G6EXT4_9BACT</name>
<dbReference type="Pfam" id="PF10087">
    <property type="entry name" value="DUF2325"/>
    <property type="match status" value="1"/>
</dbReference>
<gene>
    <name evidence="2" type="ORF">SAMN05660653_03216</name>
</gene>
<protein>
    <recommendedName>
        <fullName evidence="4">DUF2325 domain-containing protein</fullName>
    </recommendedName>
</protein>
<proteinExistence type="inferred from homology"/>
<dbReference type="RefSeq" id="WP_092123936.1">
    <property type="nucleotide sequence ID" value="NZ_FMXO01000025.1"/>
</dbReference>